<proteinExistence type="predicted"/>
<evidence type="ECO:0000313" key="2">
    <source>
        <dbReference type="EMBL" id="RZC19732.1"/>
    </source>
</evidence>
<feature type="non-terminal residue" evidence="2">
    <location>
        <position position="1"/>
    </location>
</feature>
<evidence type="ECO:0000313" key="3">
    <source>
        <dbReference type="Proteomes" id="UP000289340"/>
    </source>
</evidence>
<dbReference type="Proteomes" id="UP000289340">
    <property type="component" value="Chromosome 3"/>
</dbReference>
<name>A0A445L8W3_GLYSO</name>
<organism evidence="2 3">
    <name type="scientific">Glycine soja</name>
    <name type="common">Wild soybean</name>
    <dbReference type="NCBI Taxonomy" id="3848"/>
    <lineage>
        <taxon>Eukaryota</taxon>
        <taxon>Viridiplantae</taxon>
        <taxon>Streptophyta</taxon>
        <taxon>Embryophyta</taxon>
        <taxon>Tracheophyta</taxon>
        <taxon>Spermatophyta</taxon>
        <taxon>Magnoliopsida</taxon>
        <taxon>eudicotyledons</taxon>
        <taxon>Gunneridae</taxon>
        <taxon>Pentapetalae</taxon>
        <taxon>rosids</taxon>
        <taxon>fabids</taxon>
        <taxon>Fabales</taxon>
        <taxon>Fabaceae</taxon>
        <taxon>Papilionoideae</taxon>
        <taxon>50 kb inversion clade</taxon>
        <taxon>NPAAA clade</taxon>
        <taxon>indigoferoid/millettioid clade</taxon>
        <taxon>Phaseoleae</taxon>
        <taxon>Glycine</taxon>
        <taxon>Glycine subgen. Soja</taxon>
    </lineage>
</organism>
<protein>
    <submittedName>
        <fullName evidence="2">Uncharacterized protein</fullName>
    </submittedName>
</protein>
<gene>
    <name evidence="2" type="ORF">D0Y65_006529</name>
</gene>
<sequence length="92" mass="9953">ARTLQEQNSKLAKMKEKAKTVTEGPHTSPETLGPNSSTLNLTSPQLPPPPQRLVPSLTLCETFQGRALVEETGKAQTVPSGNSLIPPWMLHI</sequence>
<feature type="compositionally biased region" description="Polar residues" evidence="1">
    <location>
        <begin position="1"/>
        <end position="10"/>
    </location>
</feature>
<feature type="region of interest" description="Disordered" evidence="1">
    <location>
        <begin position="1"/>
        <end position="51"/>
    </location>
</feature>
<reference evidence="2 3" key="1">
    <citation type="submission" date="2018-09" db="EMBL/GenBank/DDBJ databases">
        <title>A high-quality reference genome of wild soybean provides a powerful tool to mine soybean genomes.</title>
        <authorList>
            <person name="Xie M."/>
            <person name="Chung C.Y.L."/>
            <person name="Li M.-W."/>
            <person name="Wong F.-L."/>
            <person name="Chan T.-F."/>
            <person name="Lam H.-M."/>
        </authorList>
    </citation>
    <scope>NUCLEOTIDE SEQUENCE [LARGE SCALE GENOMIC DNA]</scope>
    <source>
        <strain evidence="3">cv. W05</strain>
        <tissue evidence="2">Hypocotyl of etiolated seedlings</tissue>
    </source>
</reference>
<evidence type="ECO:0000256" key="1">
    <source>
        <dbReference type="SAM" id="MobiDB-lite"/>
    </source>
</evidence>
<dbReference type="EMBL" id="QZWG01000003">
    <property type="protein sequence ID" value="RZC19732.1"/>
    <property type="molecule type" value="Genomic_DNA"/>
</dbReference>
<keyword evidence="3" id="KW-1185">Reference proteome</keyword>
<accession>A0A445L8W3</accession>
<dbReference type="AlphaFoldDB" id="A0A445L8W3"/>
<feature type="compositionally biased region" description="Low complexity" evidence="1">
    <location>
        <begin position="35"/>
        <end position="44"/>
    </location>
</feature>
<comment type="caution">
    <text evidence="2">The sequence shown here is derived from an EMBL/GenBank/DDBJ whole genome shotgun (WGS) entry which is preliminary data.</text>
</comment>